<dbReference type="Proteomes" id="UP000053091">
    <property type="component" value="Unassembled WGS sequence"/>
</dbReference>
<evidence type="ECO:0000313" key="2">
    <source>
        <dbReference type="Proteomes" id="UP000053091"/>
    </source>
</evidence>
<protein>
    <recommendedName>
        <fullName evidence="3">Transcription elongation factor, GreA/GreB family</fullName>
    </recommendedName>
</protein>
<sequence length="151" mass="16893">MDKLSLKRNIASVCKRIKIEAEANLMTAVLEAQQSANEYGQPKDRYDSYREQLSSRRDMLAQQLIKIREEIVLLDKIDLSRVCDCAGFGAVVITGMQKVFISIGIGKIRLDDGSEYFAISPAVPFAKAVQGKKAGDQVEFNGRKFEILDVF</sequence>
<dbReference type="OrthoDB" id="667380at2"/>
<dbReference type="STRING" id="1678841.TBC1_1282"/>
<accession>A0A0S7C582</accession>
<evidence type="ECO:0000313" key="1">
    <source>
        <dbReference type="EMBL" id="GAP44281.1"/>
    </source>
</evidence>
<name>A0A0S7C582_9BACT</name>
<gene>
    <name evidence="1" type="ORF">TBC1_1282</name>
</gene>
<proteinExistence type="predicted"/>
<evidence type="ECO:0008006" key="3">
    <source>
        <dbReference type="Google" id="ProtNLM"/>
    </source>
</evidence>
<dbReference type="EMBL" id="DF968183">
    <property type="protein sequence ID" value="GAP44281.1"/>
    <property type="molecule type" value="Genomic_DNA"/>
</dbReference>
<organism evidence="1">
    <name type="scientific">Lentimicrobium saccharophilum</name>
    <dbReference type="NCBI Taxonomy" id="1678841"/>
    <lineage>
        <taxon>Bacteria</taxon>
        <taxon>Pseudomonadati</taxon>
        <taxon>Bacteroidota</taxon>
        <taxon>Bacteroidia</taxon>
        <taxon>Bacteroidales</taxon>
        <taxon>Lentimicrobiaceae</taxon>
        <taxon>Lentimicrobium</taxon>
    </lineage>
</organism>
<dbReference type="RefSeq" id="WP_062043304.1">
    <property type="nucleotide sequence ID" value="NZ_DF968183.1"/>
</dbReference>
<dbReference type="AlphaFoldDB" id="A0A0S7C582"/>
<reference evidence="1" key="1">
    <citation type="journal article" date="2015" name="Genome Announc.">
        <title>Draft Genome Sequence of Bacteroidales Strain TBC1, a Novel Isolate from a Methanogenic Wastewater Treatment System.</title>
        <authorList>
            <person name="Tourlousse D.M."/>
            <person name="Matsuura N."/>
            <person name="Sun L."/>
            <person name="Toyonaga M."/>
            <person name="Kuroda K."/>
            <person name="Ohashi A."/>
            <person name="Cruz R."/>
            <person name="Yamaguchi T."/>
            <person name="Sekiguchi Y."/>
        </authorList>
    </citation>
    <scope>NUCLEOTIDE SEQUENCE [LARGE SCALE GENOMIC DNA]</scope>
    <source>
        <strain evidence="1">TBC1</strain>
    </source>
</reference>
<keyword evidence="2" id="KW-1185">Reference proteome</keyword>